<dbReference type="PROSITE" id="PS52004">
    <property type="entry name" value="KS3_2"/>
    <property type="match status" value="1"/>
</dbReference>
<dbReference type="SMART" id="SM00825">
    <property type="entry name" value="PKS_KS"/>
    <property type="match status" value="1"/>
</dbReference>
<dbReference type="PROSITE" id="PS00606">
    <property type="entry name" value="KS3_1"/>
    <property type="match status" value="1"/>
</dbReference>
<accession>A0A2P8G213</accession>
<dbReference type="Pfam" id="PF16197">
    <property type="entry name" value="KAsynt_C_assoc"/>
    <property type="match status" value="1"/>
</dbReference>
<dbReference type="InterPro" id="IPR013968">
    <property type="entry name" value="PKS_KR"/>
</dbReference>
<keyword evidence="3" id="KW-0808">Transferase</keyword>
<dbReference type="GO" id="GO:0004312">
    <property type="term" value="F:fatty acid synthase activity"/>
    <property type="evidence" value="ECO:0007669"/>
    <property type="project" value="TreeGrafter"/>
</dbReference>
<dbReference type="Gene3D" id="3.40.47.10">
    <property type="match status" value="1"/>
</dbReference>
<dbReference type="Pfam" id="PF03060">
    <property type="entry name" value="NMO"/>
    <property type="match status" value="1"/>
</dbReference>
<dbReference type="InterPro" id="IPR016039">
    <property type="entry name" value="Thiolase-like"/>
</dbReference>
<dbReference type="SUPFAM" id="SSF47336">
    <property type="entry name" value="ACP-like"/>
    <property type="match status" value="2"/>
</dbReference>
<dbReference type="SUPFAM" id="SSF55048">
    <property type="entry name" value="Probable ACP-binding domain of malonyl-CoA ACP transacylase"/>
    <property type="match status" value="1"/>
</dbReference>
<dbReference type="InterPro" id="IPR001227">
    <property type="entry name" value="Ac_transferase_dom_sf"/>
</dbReference>
<dbReference type="Gene3D" id="3.30.70.250">
    <property type="entry name" value="Malonyl-CoA ACP transacylase, ACP-binding"/>
    <property type="match status" value="1"/>
</dbReference>
<dbReference type="RefSeq" id="WP_106596483.1">
    <property type="nucleotide sequence ID" value="NZ_PYAS01000007.1"/>
</dbReference>
<dbReference type="SUPFAM" id="SSF53901">
    <property type="entry name" value="Thiolase-like"/>
    <property type="match status" value="1"/>
</dbReference>
<keyword evidence="1" id="KW-0596">Phosphopantetheine</keyword>
<proteinExistence type="predicted"/>
<evidence type="ECO:0000259" key="4">
    <source>
        <dbReference type="PROSITE" id="PS50075"/>
    </source>
</evidence>
<dbReference type="SUPFAM" id="SSF51412">
    <property type="entry name" value="Inosine monophosphate dehydrogenase (IMPDH)"/>
    <property type="match status" value="2"/>
</dbReference>
<dbReference type="Pfam" id="PF00550">
    <property type="entry name" value="PP-binding"/>
    <property type="match status" value="1"/>
</dbReference>
<dbReference type="InterPro" id="IPR016036">
    <property type="entry name" value="Malonyl_transacylase_ACP-bd"/>
</dbReference>
<dbReference type="InterPro" id="IPR057326">
    <property type="entry name" value="KR_dom"/>
</dbReference>
<dbReference type="Pfam" id="PF00109">
    <property type="entry name" value="ketoacyl-synt"/>
    <property type="match status" value="1"/>
</dbReference>
<dbReference type="InterPro" id="IPR032821">
    <property type="entry name" value="PKS_assoc"/>
</dbReference>
<dbReference type="SUPFAM" id="SSF51735">
    <property type="entry name" value="NAD(P)-binding Rossmann-fold domains"/>
    <property type="match status" value="1"/>
</dbReference>
<dbReference type="OrthoDB" id="4317020at2"/>
<dbReference type="EMBL" id="PYAS01000007">
    <property type="protein sequence ID" value="PSL28013.1"/>
    <property type="molecule type" value="Genomic_DNA"/>
</dbReference>
<dbReference type="SUPFAM" id="SSF52151">
    <property type="entry name" value="FabD/lysophospholipase-like"/>
    <property type="match status" value="1"/>
</dbReference>
<dbReference type="GO" id="GO:0004315">
    <property type="term" value="F:3-oxoacyl-[acyl-carrier-protein] synthase activity"/>
    <property type="evidence" value="ECO:0007669"/>
    <property type="project" value="InterPro"/>
</dbReference>
<dbReference type="InterPro" id="IPR036736">
    <property type="entry name" value="ACP-like_sf"/>
</dbReference>
<keyword evidence="2" id="KW-0597">Phosphoprotein</keyword>
<dbReference type="CDD" id="cd08953">
    <property type="entry name" value="KR_2_SDR_x"/>
    <property type="match status" value="1"/>
</dbReference>
<feature type="domain" description="Carrier" evidence="4">
    <location>
        <begin position="1679"/>
        <end position="1769"/>
    </location>
</feature>
<dbReference type="InterPro" id="IPR016035">
    <property type="entry name" value="Acyl_Trfase/lysoPLipase"/>
</dbReference>
<dbReference type="InterPro" id="IPR014030">
    <property type="entry name" value="Ketoacyl_synth_N"/>
</dbReference>
<dbReference type="Pfam" id="PF00698">
    <property type="entry name" value="Acyl_transf_1"/>
    <property type="match status" value="1"/>
</dbReference>
<evidence type="ECO:0000313" key="7">
    <source>
        <dbReference type="Proteomes" id="UP000241964"/>
    </source>
</evidence>
<feature type="domain" description="Ketosynthase family 3 (KS3)" evidence="5">
    <location>
        <begin position="645"/>
        <end position="1083"/>
    </location>
</feature>
<evidence type="ECO:0000256" key="2">
    <source>
        <dbReference type="ARBA" id="ARBA00022553"/>
    </source>
</evidence>
<dbReference type="PANTHER" id="PTHR43775">
    <property type="entry name" value="FATTY ACID SYNTHASE"/>
    <property type="match status" value="1"/>
</dbReference>
<dbReference type="InterPro" id="IPR014043">
    <property type="entry name" value="Acyl_transferase_dom"/>
</dbReference>
<dbReference type="InterPro" id="IPR020841">
    <property type="entry name" value="PKS_Beta-ketoAc_synthase_dom"/>
</dbReference>
<reference evidence="6 7" key="1">
    <citation type="submission" date="2018-03" db="EMBL/GenBank/DDBJ databases">
        <title>Genomic Encyclopedia of Archaeal and Bacterial Type Strains, Phase II (KMG-II): from individual species to whole genera.</title>
        <authorList>
            <person name="Goeker M."/>
        </authorList>
    </citation>
    <scope>NUCLEOTIDE SEQUENCE [LARGE SCALE GENOMIC DNA]</scope>
    <source>
        <strain evidence="6 7">DSM 29057</strain>
    </source>
</reference>
<dbReference type="GO" id="GO:0006633">
    <property type="term" value="P:fatty acid biosynthetic process"/>
    <property type="evidence" value="ECO:0007669"/>
    <property type="project" value="InterPro"/>
</dbReference>
<dbReference type="InterPro" id="IPR009081">
    <property type="entry name" value="PP-bd_ACP"/>
</dbReference>
<dbReference type="InterPro" id="IPR036291">
    <property type="entry name" value="NAD(P)-bd_dom_sf"/>
</dbReference>
<dbReference type="Pfam" id="PF02801">
    <property type="entry name" value="Ketoacyl-synt_C"/>
    <property type="match status" value="1"/>
</dbReference>
<dbReference type="PROSITE" id="PS50075">
    <property type="entry name" value="CARRIER"/>
    <property type="match status" value="1"/>
</dbReference>
<dbReference type="Pfam" id="PF08659">
    <property type="entry name" value="KR"/>
    <property type="match status" value="1"/>
</dbReference>
<organism evidence="6 7">
    <name type="scientific">Dyadobacter jiangsuensis</name>
    <dbReference type="NCBI Taxonomy" id="1591085"/>
    <lineage>
        <taxon>Bacteria</taxon>
        <taxon>Pseudomonadati</taxon>
        <taxon>Bacteroidota</taxon>
        <taxon>Cytophagia</taxon>
        <taxon>Cytophagales</taxon>
        <taxon>Spirosomataceae</taxon>
        <taxon>Dyadobacter</taxon>
    </lineage>
</organism>
<dbReference type="Gene3D" id="1.10.1200.10">
    <property type="entry name" value="ACP-like"/>
    <property type="match status" value="2"/>
</dbReference>
<evidence type="ECO:0000256" key="3">
    <source>
        <dbReference type="ARBA" id="ARBA00022679"/>
    </source>
</evidence>
<dbReference type="Gene3D" id="3.40.366.10">
    <property type="entry name" value="Malonyl-Coenzyme A Acyl Carrier Protein, domain 2"/>
    <property type="match status" value="1"/>
</dbReference>
<keyword evidence="7" id="KW-1185">Reference proteome</keyword>
<comment type="caution">
    <text evidence="6">The sequence shown here is derived from an EMBL/GenBank/DDBJ whole genome shotgun (WGS) entry which is preliminary data.</text>
</comment>
<dbReference type="Proteomes" id="UP000241964">
    <property type="component" value="Unassembled WGS sequence"/>
</dbReference>
<dbReference type="CDD" id="cd00833">
    <property type="entry name" value="PKS"/>
    <property type="match status" value="1"/>
</dbReference>
<dbReference type="Gene3D" id="3.20.20.70">
    <property type="entry name" value="Aldolase class I"/>
    <property type="match status" value="2"/>
</dbReference>
<evidence type="ECO:0000313" key="6">
    <source>
        <dbReference type="EMBL" id="PSL28013.1"/>
    </source>
</evidence>
<name>A0A2P8G213_9BACT</name>
<dbReference type="PANTHER" id="PTHR43775:SF51">
    <property type="entry name" value="INACTIVE PHENOLPHTHIOCEROL SYNTHESIS POLYKETIDE SYNTHASE TYPE I PKS1-RELATED"/>
    <property type="match status" value="1"/>
</dbReference>
<dbReference type="Gene3D" id="3.40.50.720">
    <property type="entry name" value="NAD(P)-binding Rossmann-like Domain"/>
    <property type="match status" value="1"/>
</dbReference>
<dbReference type="InterPro" id="IPR050091">
    <property type="entry name" value="PKS_NRPS_Biosynth_Enz"/>
</dbReference>
<protein>
    <submittedName>
        <fullName evidence="6">Polyketide-type polyunsaturated fatty acid synthase PfaA</fullName>
    </submittedName>
</protein>
<dbReference type="SMART" id="SM00827">
    <property type="entry name" value="PKS_AT"/>
    <property type="match status" value="1"/>
</dbReference>
<dbReference type="SMART" id="SM00822">
    <property type="entry name" value="PKS_KR"/>
    <property type="match status" value="1"/>
</dbReference>
<sequence length="2379" mass="258465">MKNLEMIGIGPMERPDVTLALALSEAGAFPVIHLGRDQQIATNALEKMAAKSKKPFGVCYSENTPLTITLPQQVKLAILPYGLTFPNPANSIQIIFQVRSVTEAKQAKAAGATGIIAKGNEGSGLVSNDSSFILFQRIMREVSDIPVWVQGGIGIHNAAAVTALGGRGVVLDSQLLPFPECAAPASLKNISEKLNGNETRVIDGFRVLVRPNSPALPATPTREDLRSYLHTLDLDQGYIPMGQDIAIGTDLFRQYKKLPRLIFAFKEAMYGHLRQAKHLNPLAAHNPLAKTLGTHYPIAQGPMTRVSDVPAFAAAVAEAGALPFVALSLLKGEKARNLIRETRALAGDKLWGVGILGFADAELREEQLGYITEEKPPVVLIAGGRPSQAKPLEKLGIKTFLHVPSAPLLDMFLKEGAKRFIFEGRECGGHVGPLSSFVLWEKQINRLLQEEQTEQLEVFFAGGIHDAFSAAMISVMAAPLTARGVKVGVLMGTAYLYTQEAVATGAILPQFQAQALEHTETVLLETAPGHETRCLESPFAADFNAEKERMEQAGLDKKEIWAELEKLNVGRLRIAAKGIERQADNLVEIGEAEQMSRGMYMIGQAAAMLDKIMTMNELHEDVATGNYAYIGRANLPKPPRRKKKALNVAIVGMACIYPGARNIEEFWGNILAGKDWVTEVPDDRWNKALYYDPTVSDGSKSHSKWGGFIPKIDFDPVEFGIPPQSLAAIDPTQLLSLLVAKQALENAGYGADANRDNVSVIIGAEGGNDLANNYGFRSLFTQFFGEIPKELDEALPRLTEDSFPGVLANVISGRITNRLNLGGRNYTVDAACASSLAAIDLACQELILGRSEMVLAGGADLHNGINDYLMFSSTHALSRKGRCATFDSEADGIALGEGVAMVVLKREEDALRDGDTIYAVIKGVGGSSDGKSLGLTAPRKSGQVKALERAYDQAGISPAELGLVEAHGTGTVVGDKTELSALTEMMLASGALTSQTHLGSVKTQIGHTKCAAGLAGLMKAALAVYHGIKPPTINLKTPNTYYNPETSPFAFQTKPALWTDDRRVAGISAFGFGGTNFHAVIESASAKKPKKSVKAWPAELLIFRGETLAEAQQLLKAAHDILENESVSLRDVAHSLNLYSEKAVQICMVAENHTDARAKLDVALAHAKQSLVASGGGTKETFAPTGRETFAPTGRETFAPADKGIYYTNATAGKVAFMFPGQGSQRVDMARDLFVAFPAMRKLLKKYPSYQQVIFPDAVFNEASAKAQKEQIKDTRLAQPLLGIVDLAIAELLKGFGIQPDMVAGHSYGELPALCFAGIFEASQLVPLSEKRAKSILDAIGDDNGAMVAVNCPEDELTRIVSEINHIYPVNHNSPRQWVLAGTTPAIAELTAKLTELKISFRQLEVACAFHSPLLAGSKDLYATVLSEVAFSEPALTVWSNTTAAPYPVSPEAIKERLADHLVRPVRFSEEVAQMYEDGARIFVEVGPGKVLTGLTTSILGKEEICLHTEDKDQPGIVQLLHTLAGYVATGRNIDFNKLFEDRDARVLDLDKPEQYRKSLTTWLVDGQMALPLNGKLPDHGALPVTEPLKLAAFQQPVAAHVAAGTEAERVVHEYLNSVKYLIQAQRDVVLGYLGQSVPPSRNIEIHEPALGGLAAHAPAPVPIVIEKAAKEVQPAATHAPAKTVIDVKALVMQVISDKTGYPQEMLGMDMDLEADLSIDSIKRMEIIGELRKQLGGFEAGQQSEETVIEQLAAIKTLNLLVNWITEHQQAATAPVPQTAADVPLSKLSITQDGVIEEWSESRIKSVLLEAVSAKTGYPQEMLGMDMDLEADLSIDSIKRMEIIGELKNNIDGLIQIYQERGEELVEKLASIKTLNGLIDWLSEALGVAQDSIQKAESLNVVPAPKVVLNEKLSRLRFELTPSAIPALNPAVLKGKRFAVTDDAGEVATSVKALFEQTGAEVSIISPSDSLQGFDGLIILNIFTSRLKPTIIESFSLIKKLDFSKVKWIYTISDTQSAFDKDTDVKLLRHFQGYAGLLKSLDKEYEETKCRLVSFTSQLSADQIAEITLKEILHTDEPCEVIYEGDKRQIMEMIRSKIQTGADPDIHLDKKSVILALGGAQGITAELIVRFSKDYPCNYVLVGRSADPRSRADQSLAGLKNKEEIRKRLIASGQLKTPAEIEKKTEEVHKANQILGTISALEANGSTVTYHSMDLRDEKALIAMVEELYDQYGRIDGVIHGAGLLEDKLFHQKTPESFERVMSTKVTPLRVLAEHLKDDVQFVTLFSSVASVYGSRGQTDYAAANSVLDKYAWELRKKIKGKVTAINWGPWKGTGMVSPSLEREYERRGIPLIPLGDGMETFVNELKYGTESQVLIMAE</sequence>
<evidence type="ECO:0000256" key="1">
    <source>
        <dbReference type="ARBA" id="ARBA00022450"/>
    </source>
</evidence>
<dbReference type="InterPro" id="IPR013785">
    <property type="entry name" value="Aldolase_TIM"/>
</dbReference>
<gene>
    <name evidence="6" type="ORF">CLV60_107278</name>
</gene>
<evidence type="ECO:0000259" key="5">
    <source>
        <dbReference type="PROSITE" id="PS52004"/>
    </source>
</evidence>
<dbReference type="InterPro" id="IPR018201">
    <property type="entry name" value="Ketoacyl_synth_AS"/>
</dbReference>
<dbReference type="InterPro" id="IPR014031">
    <property type="entry name" value="Ketoacyl_synth_C"/>
</dbReference>